<dbReference type="OrthoDB" id="205255at2759"/>
<name>A0A9Q0MPQ2_9DIPT</name>
<dbReference type="PANTHER" id="PTHR10219:SF25">
    <property type="entry name" value="PLECKSTRIN HOMOLOGY DOMAIN-CONTAINING FAMILY A MEMBER 8"/>
    <property type="match status" value="1"/>
</dbReference>
<evidence type="ECO:0000313" key="3">
    <source>
        <dbReference type="EMBL" id="KAJ6634905.1"/>
    </source>
</evidence>
<proteinExistence type="predicted"/>
<gene>
    <name evidence="3" type="primary">PLEKHA8</name>
    <name evidence="3" type="ORF">Bhyg_13486</name>
</gene>
<comment type="caution">
    <text evidence="3">The sequence shown here is derived from an EMBL/GenBank/DDBJ whole genome shotgun (WGS) entry which is preliminary data.</text>
</comment>
<evidence type="ECO:0000256" key="1">
    <source>
        <dbReference type="ARBA" id="ARBA00022448"/>
    </source>
</evidence>
<dbReference type="GO" id="GO:1902388">
    <property type="term" value="F:ceramide 1-phosphate transfer activity"/>
    <property type="evidence" value="ECO:0007669"/>
    <property type="project" value="TreeGrafter"/>
</dbReference>
<dbReference type="Gene3D" id="1.10.3520.10">
    <property type="entry name" value="Glycolipid transfer protein"/>
    <property type="match status" value="1"/>
</dbReference>
<sequence length="203" mass="23547">MAYVDGRIIFSNLKGFPVLEDGSKINTQCFIDGAKEVVSLIESFGTLFMPVVYDMNGNIEKIHKIFVERALQTSYLEDLLLYELKYTVQSPLMDSLLWLKRALELLEVFFRKVANDTTLEESLKDHLREAYTETLKPYHGIIVQTAFSVVYRFISNRSVLIGNHKENVKHLILYLNPLRSHLNQINAFYSQYNLDHQSKVHSI</sequence>
<keyword evidence="1" id="KW-0813">Transport</keyword>
<reference evidence="3" key="1">
    <citation type="submission" date="2022-07" db="EMBL/GenBank/DDBJ databases">
        <authorList>
            <person name="Trinca V."/>
            <person name="Uliana J.V.C."/>
            <person name="Torres T.T."/>
            <person name="Ward R.J."/>
            <person name="Monesi N."/>
        </authorList>
    </citation>
    <scope>NUCLEOTIDE SEQUENCE</scope>
    <source>
        <strain evidence="3">HSMRA1968</strain>
        <tissue evidence="3">Whole embryos</tissue>
    </source>
</reference>
<dbReference type="GO" id="GO:1902387">
    <property type="term" value="F:ceramide 1-phosphate binding"/>
    <property type="evidence" value="ECO:0007669"/>
    <property type="project" value="TreeGrafter"/>
</dbReference>
<dbReference type="EMBL" id="WJQU01000004">
    <property type="protein sequence ID" value="KAJ6634905.1"/>
    <property type="molecule type" value="Genomic_DNA"/>
</dbReference>
<dbReference type="InterPro" id="IPR014830">
    <property type="entry name" value="Glycolipid_transfer_prot_dom"/>
</dbReference>
<dbReference type="GO" id="GO:0016020">
    <property type="term" value="C:membrane"/>
    <property type="evidence" value="ECO:0007669"/>
    <property type="project" value="TreeGrafter"/>
</dbReference>
<dbReference type="GO" id="GO:0005829">
    <property type="term" value="C:cytosol"/>
    <property type="evidence" value="ECO:0007669"/>
    <property type="project" value="TreeGrafter"/>
</dbReference>
<evidence type="ECO:0000313" key="4">
    <source>
        <dbReference type="Proteomes" id="UP001151699"/>
    </source>
</evidence>
<dbReference type="Pfam" id="PF08718">
    <property type="entry name" value="GLTP"/>
    <property type="match status" value="1"/>
</dbReference>
<dbReference type="SUPFAM" id="SSF110004">
    <property type="entry name" value="Glycolipid transfer protein, GLTP"/>
    <property type="match status" value="1"/>
</dbReference>
<dbReference type="Proteomes" id="UP001151699">
    <property type="component" value="Chromosome C"/>
</dbReference>
<protein>
    <submittedName>
        <fullName evidence="3">Pleckstrin likey domain-containing family A member 8</fullName>
    </submittedName>
</protein>
<accession>A0A9Q0MPQ2</accession>
<dbReference type="PANTHER" id="PTHR10219">
    <property type="entry name" value="GLYCOLIPID TRANSFER PROTEIN-RELATED"/>
    <property type="match status" value="1"/>
</dbReference>
<dbReference type="AlphaFoldDB" id="A0A9Q0MPQ2"/>
<organism evidence="3 4">
    <name type="scientific">Pseudolycoriella hygida</name>
    <dbReference type="NCBI Taxonomy" id="35572"/>
    <lineage>
        <taxon>Eukaryota</taxon>
        <taxon>Metazoa</taxon>
        <taxon>Ecdysozoa</taxon>
        <taxon>Arthropoda</taxon>
        <taxon>Hexapoda</taxon>
        <taxon>Insecta</taxon>
        <taxon>Pterygota</taxon>
        <taxon>Neoptera</taxon>
        <taxon>Endopterygota</taxon>
        <taxon>Diptera</taxon>
        <taxon>Nematocera</taxon>
        <taxon>Sciaroidea</taxon>
        <taxon>Sciaridae</taxon>
        <taxon>Pseudolycoriella</taxon>
    </lineage>
</organism>
<evidence type="ECO:0000259" key="2">
    <source>
        <dbReference type="Pfam" id="PF08718"/>
    </source>
</evidence>
<feature type="domain" description="Glycolipid transfer protein" evidence="2">
    <location>
        <begin position="25"/>
        <end position="162"/>
    </location>
</feature>
<dbReference type="InterPro" id="IPR036497">
    <property type="entry name" value="GLTP_sf"/>
</dbReference>
<keyword evidence="4" id="KW-1185">Reference proteome</keyword>